<proteinExistence type="predicted"/>
<name>D8SZT9_SELML</name>
<dbReference type="Proteomes" id="UP000001514">
    <property type="component" value="Unassembled WGS sequence"/>
</dbReference>
<dbReference type="HOGENOM" id="CLU_697174_0_0_1"/>
<evidence type="ECO:0000259" key="1">
    <source>
        <dbReference type="Pfam" id="PF01637"/>
    </source>
</evidence>
<organism evidence="3">
    <name type="scientific">Selaginella moellendorffii</name>
    <name type="common">Spikemoss</name>
    <dbReference type="NCBI Taxonomy" id="88036"/>
    <lineage>
        <taxon>Eukaryota</taxon>
        <taxon>Viridiplantae</taxon>
        <taxon>Streptophyta</taxon>
        <taxon>Embryophyta</taxon>
        <taxon>Tracheophyta</taxon>
        <taxon>Lycopodiopsida</taxon>
        <taxon>Selaginellales</taxon>
        <taxon>Selaginellaceae</taxon>
        <taxon>Selaginella</taxon>
    </lineage>
</organism>
<protein>
    <recommendedName>
        <fullName evidence="1">ATPase domain-containing protein</fullName>
    </recommendedName>
</protein>
<dbReference type="PANTHER" id="PTHR37096">
    <property type="entry name" value="YALI0E33429P"/>
    <property type="match status" value="1"/>
</dbReference>
<evidence type="ECO:0000313" key="3">
    <source>
        <dbReference type="Proteomes" id="UP000001514"/>
    </source>
</evidence>
<dbReference type="InParanoid" id="D8SZT9"/>
<dbReference type="GO" id="GO:0005524">
    <property type="term" value="F:ATP binding"/>
    <property type="evidence" value="ECO:0007669"/>
    <property type="project" value="InterPro"/>
</dbReference>
<dbReference type="InterPro" id="IPR027417">
    <property type="entry name" value="P-loop_NTPase"/>
</dbReference>
<feature type="domain" description="ATPase" evidence="1">
    <location>
        <begin position="3"/>
        <end position="223"/>
    </location>
</feature>
<dbReference type="Gramene" id="EFJ10141">
    <property type="protein sequence ID" value="EFJ10141"/>
    <property type="gene ID" value="SELMODRAFT_427503"/>
</dbReference>
<dbReference type="SUPFAM" id="SSF52540">
    <property type="entry name" value="P-loop containing nucleoside triphosphate hydrolases"/>
    <property type="match status" value="1"/>
</dbReference>
<evidence type="ECO:0000313" key="2">
    <source>
        <dbReference type="EMBL" id="EFJ10141.1"/>
    </source>
</evidence>
<gene>
    <name evidence="2" type="ORF">SELMODRAFT_427503</name>
</gene>
<dbReference type="EMBL" id="GL377656">
    <property type="protein sequence ID" value="EFJ10141.1"/>
    <property type="molecule type" value="Genomic_DNA"/>
</dbReference>
<dbReference type="AlphaFoldDB" id="D8SZT9"/>
<dbReference type="PANTHER" id="PTHR37096:SF1">
    <property type="entry name" value="AAA+ ATPASE DOMAIN-CONTAINING PROTEIN"/>
    <property type="match status" value="1"/>
</dbReference>
<dbReference type="InterPro" id="IPR051667">
    <property type="entry name" value="Archaeal_ATPase_domain"/>
</dbReference>
<sequence length="367" mass="41372">MVIMTGPKDSGKTALLREYRRRQAHGEFLGVSSYIDMREKPNVDPAGFAASLRGSMVDSMELKVKLGIEVLGGNVEHCKGSASEDGLSMTMRWLESYCLERRHLVEPEQCSTTLVDAYKQGFPTIFIDEANALAAWHSLPDGEAQLETLFRFLVRISKQECGAHIVLASSESFFRRWLLSSAAFQGHGVSVFGVGHLAEEEAKAFMLERVPASSKKEAEAVWDDVFAHVGGAILNLHRIVRLAHRAVATGERLRDRWEREKKRLFMDAAYRVMEGFRPEGMRKVGVREPPKWKKDDWARLVKKMADSRDGVIAYDSLADVPGLDSMIEHDLLQLRAYSDTEREIIADEWPVVIPTSRMALHVMRIKG</sequence>
<dbReference type="Gene3D" id="3.40.50.300">
    <property type="entry name" value="P-loop containing nucleotide triphosphate hydrolases"/>
    <property type="match status" value="1"/>
</dbReference>
<accession>D8SZT9</accession>
<reference evidence="2 3" key="1">
    <citation type="journal article" date="2011" name="Science">
        <title>The Selaginella genome identifies genetic changes associated with the evolution of vascular plants.</title>
        <authorList>
            <person name="Banks J.A."/>
            <person name="Nishiyama T."/>
            <person name="Hasebe M."/>
            <person name="Bowman J.L."/>
            <person name="Gribskov M."/>
            <person name="dePamphilis C."/>
            <person name="Albert V.A."/>
            <person name="Aono N."/>
            <person name="Aoyama T."/>
            <person name="Ambrose B.A."/>
            <person name="Ashton N.W."/>
            <person name="Axtell M.J."/>
            <person name="Barker E."/>
            <person name="Barker M.S."/>
            <person name="Bennetzen J.L."/>
            <person name="Bonawitz N.D."/>
            <person name="Chapple C."/>
            <person name="Cheng C."/>
            <person name="Correa L.G."/>
            <person name="Dacre M."/>
            <person name="DeBarry J."/>
            <person name="Dreyer I."/>
            <person name="Elias M."/>
            <person name="Engstrom E.M."/>
            <person name="Estelle M."/>
            <person name="Feng L."/>
            <person name="Finet C."/>
            <person name="Floyd S.K."/>
            <person name="Frommer W.B."/>
            <person name="Fujita T."/>
            <person name="Gramzow L."/>
            <person name="Gutensohn M."/>
            <person name="Harholt J."/>
            <person name="Hattori M."/>
            <person name="Heyl A."/>
            <person name="Hirai T."/>
            <person name="Hiwatashi Y."/>
            <person name="Ishikawa M."/>
            <person name="Iwata M."/>
            <person name="Karol K.G."/>
            <person name="Koehler B."/>
            <person name="Kolukisaoglu U."/>
            <person name="Kubo M."/>
            <person name="Kurata T."/>
            <person name="Lalonde S."/>
            <person name="Li K."/>
            <person name="Li Y."/>
            <person name="Litt A."/>
            <person name="Lyons E."/>
            <person name="Manning G."/>
            <person name="Maruyama T."/>
            <person name="Michael T.P."/>
            <person name="Mikami K."/>
            <person name="Miyazaki S."/>
            <person name="Morinaga S."/>
            <person name="Murata T."/>
            <person name="Mueller-Roeber B."/>
            <person name="Nelson D.R."/>
            <person name="Obara M."/>
            <person name="Oguri Y."/>
            <person name="Olmstead R.G."/>
            <person name="Onodera N."/>
            <person name="Petersen B.L."/>
            <person name="Pils B."/>
            <person name="Prigge M."/>
            <person name="Rensing S.A."/>
            <person name="Riano-Pachon D.M."/>
            <person name="Roberts A.W."/>
            <person name="Sato Y."/>
            <person name="Scheller H.V."/>
            <person name="Schulz B."/>
            <person name="Schulz C."/>
            <person name="Shakirov E.V."/>
            <person name="Shibagaki N."/>
            <person name="Shinohara N."/>
            <person name="Shippen D.E."/>
            <person name="Soerensen I."/>
            <person name="Sotooka R."/>
            <person name="Sugimoto N."/>
            <person name="Sugita M."/>
            <person name="Sumikawa N."/>
            <person name="Tanurdzic M."/>
            <person name="Theissen G."/>
            <person name="Ulvskov P."/>
            <person name="Wakazuki S."/>
            <person name="Weng J.K."/>
            <person name="Willats W.W."/>
            <person name="Wipf D."/>
            <person name="Wolf P.G."/>
            <person name="Yang L."/>
            <person name="Zimmer A.D."/>
            <person name="Zhu Q."/>
            <person name="Mitros T."/>
            <person name="Hellsten U."/>
            <person name="Loque D."/>
            <person name="Otillar R."/>
            <person name="Salamov A."/>
            <person name="Schmutz J."/>
            <person name="Shapiro H."/>
            <person name="Lindquist E."/>
            <person name="Lucas S."/>
            <person name="Rokhsar D."/>
            <person name="Grigoriev I.V."/>
        </authorList>
    </citation>
    <scope>NUCLEOTIDE SEQUENCE [LARGE SCALE GENOMIC DNA]</scope>
</reference>
<dbReference type="InterPro" id="IPR011579">
    <property type="entry name" value="ATPase_dom"/>
</dbReference>
<dbReference type="Pfam" id="PF01637">
    <property type="entry name" value="ATPase_2"/>
    <property type="match status" value="1"/>
</dbReference>
<keyword evidence="3" id="KW-1185">Reference proteome</keyword>
<dbReference type="KEGG" id="smo:SELMODRAFT_427503"/>